<protein>
    <recommendedName>
        <fullName evidence="2">HAT C-terminal dimerisation domain-containing protein</fullName>
    </recommendedName>
</protein>
<sequence>MNGVLEMITTKGIGSKSKLLHETRLFRDRLESFGRELALETCKNTQPDEWWKLFGASAPIFKSWQFEFLVKRVPHLGVREIGVYSNEYIPKRGTGWSIKDSMIWWFMKAESYDPIDYESIDKIDVWIVDDEEESFLDYEEIDHMLYEQLDPPRMERQRRRPREDDVDAVEDIEPVEDLEVDDDMDFSAFEQFNVDGNLHDISIGVGEGCSNSGGVMYGDDEEWLRRV</sequence>
<accession>A0AAW2M2R9</accession>
<dbReference type="AlphaFoldDB" id="A0AAW2M2R9"/>
<dbReference type="EMBL" id="JACGWJ010000023">
    <property type="protein sequence ID" value="KAL0325293.1"/>
    <property type="molecule type" value="Genomic_DNA"/>
</dbReference>
<evidence type="ECO:0000313" key="1">
    <source>
        <dbReference type="EMBL" id="KAL0325293.1"/>
    </source>
</evidence>
<comment type="caution">
    <text evidence="1">The sequence shown here is derived from an EMBL/GenBank/DDBJ whole genome shotgun (WGS) entry which is preliminary data.</text>
</comment>
<reference evidence="1" key="2">
    <citation type="journal article" date="2024" name="Plant">
        <title>Genomic evolution and insights into agronomic trait innovations of Sesamum species.</title>
        <authorList>
            <person name="Miao H."/>
            <person name="Wang L."/>
            <person name="Qu L."/>
            <person name="Liu H."/>
            <person name="Sun Y."/>
            <person name="Le M."/>
            <person name="Wang Q."/>
            <person name="Wei S."/>
            <person name="Zheng Y."/>
            <person name="Lin W."/>
            <person name="Duan Y."/>
            <person name="Cao H."/>
            <person name="Xiong S."/>
            <person name="Wang X."/>
            <person name="Wei L."/>
            <person name="Li C."/>
            <person name="Ma Q."/>
            <person name="Ju M."/>
            <person name="Zhao R."/>
            <person name="Li G."/>
            <person name="Mu C."/>
            <person name="Tian Q."/>
            <person name="Mei H."/>
            <person name="Zhang T."/>
            <person name="Gao T."/>
            <person name="Zhang H."/>
        </authorList>
    </citation>
    <scope>NUCLEOTIDE SEQUENCE</scope>
    <source>
        <strain evidence="1">G02</strain>
    </source>
</reference>
<gene>
    <name evidence="1" type="ORF">Sradi_5098600</name>
</gene>
<evidence type="ECO:0008006" key="2">
    <source>
        <dbReference type="Google" id="ProtNLM"/>
    </source>
</evidence>
<organism evidence="1">
    <name type="scientific">Sesamum radiatum</name>
    <name type="common">Black benniseed</name>
    <dbReference type="NCBI Taxonomy" id="300843"/>
    <lineage>
        <taxon>Eukaryota</taxon>
        <taxon>Viridiplantae</taxon>
        <taxon>Streptophyta</taxon>
        <taxon>Embryophyta</taxon>
        <taxon>Tracheophyta</taxon>
        <taxon>Spermatophyta</taxon>
        <taxon>Magnoliopsida</taxon>
        <taxon>eudicotyledons</taxon>
        <taxon>Gunneridae</taxon>
        <taxon>Pentapetalae</taxon>
        <taxon>asterids</taxon>
        <taxon>lamiids</taxon>
        <taxon>Lamiales</taxon>
        <taxon>Pedaliaceae</taxon>
        <taxon>Sesamum</taxon>
    </lineage>
</organism>
<proteinExistence type="predicted"/>
<reference evidence="1" key="1">
    <citation type="submission" date="2020-06" db="EMBL/GenBank/DDBJ databases">
        <authorList>
            <person name="Li T."/>
            <person name="Hu X."/>
            <person name="Zhang T."/>
            <person name="Song X."/>
            <person name="Zhang H."/>
            <person name="Dai N."/>
            <person name="Sheng W."/>
            <person name="Hou X."/>
            <person name="Wei L."/>
        </authorList>
    </citation>
    <scope>NUCLEOTIDE SEQUENCE</scope>
    <source>
        <strain evidence="1">G02</strain>
        <tissue evidence="1">Leaf</tissue>
    </source>
</reference>
<name>A0AAW2M2R9_SESRA</name>